<accession>A0AAV9XGE7</accession>
<dbReference type="AlphaFoldDB" id="A0AAV9XGE7"/>
<dbReference type="InterPro" id="IPR001763">
    <property type="entry name" value="Rhodanese-like_dom"/>
</dbReference>
<dbReference type="GO" id="GO:0005634">
    <property type="term" value="C:nucleus"/>
    <property type="evidence" value="ECO:0007669"/>
    <property type="project" value="TreeGrafter"/>
</dbReference>
<protein>
    <recommendedName>
        <fullName evidence="2">Rhodanese domain-containing protein</fullName>
    </recommendedName>
</protein>
<dbReference type="Gene3D" id="3.40.250.10">
    <property type="entry name" value="Rhodanese-like domain"/>
    <property type="match status" value="1"/>
</dbReference>
<name>A0AAV9XGE7_9PEZI</name>
<gene>
    <name evidence="3" type="ORF">TWF694_009026</name>
</gene>
<comment type="caution">
    <text evidence="3">The sequence shown here is derived from an EMBL/GenBank/DDBJ whole genome shotgun (WGS) entry which is preliminary data.</text>
</comment>
<evidence type="ECO:0000259" key="2">
    <source>
        <dbReference type="PROSITE" id="PS50206"/>
    </source>
</evidence>
<dbReference type="SUPFAM" id="SSF52821">
    <property type="entry name" value="Rhodanese/Cell cycle control phosphatase"/>
    <property type="match status" value="1"/>
</dbReference>
<dbReference type="GO" id="GO:0005737">
    <property type="term" value="C:cytoplasm"/>
    <property type="evidence" value="ECO:0007669"/>
    <property type="project" value="TreeGrafter"/>
</dbReference>
<dbReference type="CDD" id="cd01443">
    <property type="entry name" value="Cdc25_Acr2p"/>
    <property type="match status" value="1"/>
</dbReference>
<dbReference type="PANTHER" id="PTHR10828">
    <property type="entry name" value="M-PHASE INDUCER PHOSPHATASE DUAL SPECIFICITY PHOSPHATASE CDC25"/>
    <property type="match status" value="1"/>
</dbReference>
<feature type="region of interest" description="Disordered" evidence="1">
    <location>
        <begin position="1"/>
        <end position="28"/>
    </location>
</feature>
<dbReference type="Pfam" id="PF00581">
    <property type="entry name" value="Rhodanese"/>
    <property type="match status" value="1"/>
</dbReference>
<organism evidence="3 4">
    <name type="scientific">Orbilia ellipsospora</name>
    <dbReference type="NCBI Taxonomy" id="2528407"/>
    <lineage>
        <taxon>Eukaryota</taxon>
        <taxon>Fungi</taxon>
        <taxon>Dikarya</taxon>
        <taxon>Ascomycota</taxon>
        <taxon>Pezizomycotina</taxon>
        <taxon>Orbiliomycetes</taxon>
        <taxon>Orbiliales</taxon>
        <taxon>Orbiliaceae</taxon>
        <taxon>Orbilia</taxon>
    </lineage>
</organism>
<dbReference type="InterPro" id="IPR036873">
    <property type="entry name" value="Rhodanese-like_dom_sf"/>
</dbReference>
<evidence type="ECO:0000256" key="1">
    <source>
        <dbReference type="SAM" id="MobiDB-lite"/>
    </source>
</evidence>
<dbReference type="EMBL" id="JAVHJO010000005">
    <property type="protein sequence ID" value="KAK6540209.1"/>
    <property type="molecule type" value="Genomic_DNA"/>
</dbReference>
<dbReference type="GO" id="GO:0004725">
    <property type="term" value="F:protein tyrosine phosphatase activity"/>
    <property type="evidence" value="ECO:0007669"/>
    <property type="project" value="TreeGrafter"/>
</dbReference>
<proteinExistence type="predicted"/>
<dbReference type="Proteomes" id="UP001365542">
    <property type="component" value="Unassembled WGS sequence"/>
</dbReference>
<evidence type="ECO:0000313" key="4">
    <source>
        <dbReference type="Proteomes" id="UP001365542"/>
    </source>
</evidence>
<reference evidence="3 4" key="1">
    <citation type="submission" date="2019-10" db="EMBL/GenBank/DDBJ databases">
        <authorList>
            <person name="Palmer J.M."/>
        </authorList>
    </citation>
    <scope>NUCLEOTIDE SEQUENCE [LARGE SCALE GENOMIC DNA]</scope>
    <source>
        <strain evidence="3 4">TWF694</strain>
    </source>
</reference>
<dbReference type="PANTHER" id="PTHR10828:SF50">
    <property type="entry name" value="REDUCTASE (ARC2), PUTATIVE (AFU_ORTHOLOGUE AFUA_6G13400)-RELATED"/>
    <property type="match status" value="1"/>
</dbReference>
<sequence length="156" mass="17178">MATSTTEAPWHSAFPSPRNSKPESKTREELLRMLKNSPISEKRDFVIVDVRRTDYEGGSVKGSINLPAQTLYPTIPTLYQIFKAAGVKELIWYCGSCGGRGPRAAGWFADHIEDVGDVGMKSMILEGGIKGWVKGGSEYTECVEGYIESAWVKNSV</sequence>
<keyword evidence="4" id="KW-1185">Reference proteome</keyword>
<dbReference type="PROSITE" id="PS50206">
    <property type="entry name" value="RHODANESE_3"/>
    <property type="match status" value="1"/>
</dbReference>
<dbReference type="SMART" id="SM00450">
    <property type="entry name" value="RHOD"/>
    <property type="match status" value="1"/>
</dbReference>
<evidence type="ECO:0000313" key="3">
    <source>
        <dbReference type="EMBL" id="KAK6540209.1"/>
    </source>
</evidence>
<feature type="domain" description="Rhodanese" evidence="2">
    <location>
        <begin position="41"/>
        <end position="141"/>
    </location>
</feature>